<dbReference type="STRING" id="449659.IV66_GL000159"/>
<dbReference type="OrthoDB" id="9811016at2"/>
<dbReference type="EMBL" id="JQCN01000001">
    <property type="protein sequence ID" value="KRO02733.1"/>
    <property type="molecule type" value="Genomic_DNA"/>
</dbReference>
<accession>A0A0R2LTV9</accession>
<keyword evidence="5" id="KW-1185">Reference proteome</keyword>
<dbReference type="Gene3D" id="6.10.250.2410">
    <property type="match status" value="1"/>
</dbReference>
<dbReference type="Pfam" id="PF02616">
    <property type="entry name" value="SMC_ScpA"/>
    <property type="match status" value="1"/>
</dbReference>
<keyword evidence="1 3" id="KW-0159">Chromosome partition</keyword>
<dbReference type="InterPro" id="IPR023093">
    <property type="entry name" value="ScpA-like_C"/>
</dbReference>
<dbReference type="InterPro" id="IPR003768">
    <property type="entry name" value="ScpA"/>
</dbReference>
<dbReference type="PATRIC" id="fig|449659.4.peg.157"/>
<comment type="subunit">
    <text evidence="3">Component of a cohesin-like complex composed of ScpA, ScpB and the Smc homodimer, in which ScpA and ScpB bind to the head domain of Smc. The presence of the three proteins is required for the association of the complex with DNA.</text>
</comment>
<dbReference type="GO" id="GO:0051301">
    <property type="term" value="P:cell division"/>
    <property type="evidence" value="ECO:0007669"/>
    <property type="project" value="UniProtKB-KW"/>
</dbReference>
<dbReference type="Proteomes" id="UP000051886">
    <property type="component" value="Unassembled WGS sequence"/>
</dbReference>
<dbReference type="Gene3D" id="1.10.10.580">
    <property type="entry name" value="Structural maintenance of chromosome 1. Chain E"/>
    <property type="match status" value="1"/>
</dbReference>
<proteinExistence type="inferred from homology"/>
<evidence type="ECO:0000256" key="1">
    <source>
        <dbReference type="ARBA" id="ARBA00022829"/>
    </source>
</evidence>
<comment type="similarity">
    <text evidence="3">Belongs to the ScpA family.</text>
</comment>
<evidence type="ECO:0000256" key="3">
    <source>
        <dbReference type="HAMAP-Rule" id="MF_01805"/>
    </source>
</evidence>
<comment type="function">
    <text evidence="3">Participates in chromosomal partition during cell division. May act via the formation of a condensin-like complex containing Smc and ScpB that pull DNA away from mid-cell into both cell halves.</text>
</comment>
<dbReference type="PANTHER" id="PTHR33969:SF2">
    <property type="entry name" value="SEGREGATION AND CONDENSATION PROTEIN A"/>
    <property type="match status" value="1"/>
</dbReference>
<evidence type="ECO:0000313" key="4">
    <source>
        <dbReference type="EMBL" id="KRO02733.1"/>
    </source>
</evidence>
<dbReference type="PANTHER" id="PTHR33969">
    <property type="entry name" value="SEGREGATION AND CONDENSATION PROTEIN A"/>
    <property type="match status" value="1"/>
</dbReference>
<dbReference type="HAMAP" id="MF_01805">
    <property type="entry name" value="ScpA"/>
    <property type="match status" value="1"/>
</dbReference>
<reference evidence="4 5" key="1">
    <citation type="journal article" date="2015" name="Genome Announc.">
        <title>Expanding the biotechnology potential of lactobacilli through comparative genomics of 213 strains and associated genera.</title>
        <authorList>
            <person name="Sun Z."/>
            <person name="Harris H.M."/>
            <person name="McCann A."/>
            <person name="Guo C."/>
            <person name="Argimon S."/>
            <person name="Zhang W."/>
            <person name="Yang X."/>
            <person name="Jeffery I.B."/>
            <person name="Cooney J.C."/>
            <person name="Kagawa T.F."/>
            <person name="Liu W."/>
            <person name="Song Y."/>
            <person name="Salvetti E."/>
            <person name="Wrobel A."/>
            <person name="Rasinkangas P."/>
            <person name="Parkhill J."/>
            <person name="Rea M.C."/>
            <person name="O'Sullivan O."/>
            <person name="Ritari J."/>
            <person name="Douillard F.P."/>
            <person name="Paul Ross R."/>
            <person name="Yang R."/>
            <person name="Briner A.E."/>
            <person name="Felis G.E."/>
            <person name="de Vos W.M."/>
            <person name="Barrangou R."/>
            <person name="Klaenhammer T.R."/>
            <person name="Caufield P.W."/>
            <person name="Cui Y."/>
            <person name="Zhang H."/>
            <person name="O'Toole P.W."/>
        </authorList>
    </citation>
    <scope>NUCLEOTIDE SEQUENCE [LARGE SCALE GENOMIC DNA]</scope>
    <source>
        <strain evidence="4 5">NBRC 103219</strain>
    </source>
</reference>
<dbReference type="GO" id="GO:0007059">
    <property type="term" value="P:chromosome segregation"/>
    <property type="evidence" value="ECO:0007669"/>
    <property type="project" value="UniProtKB-UniRule"/>
</dbReference>
<dbReference type="GO" id="GO:0006260">
    <property type="term" value="P:DNA replication"/>
    <property type="evidence" value="ECO:0007669"/>
    <property type="project" value="UniProtKB-UniRule"/>
</dbReference>
<comment type="caution">
    <text evidence="4">The sequence shown here is derived from an EMBL/GenBank/DDBJ whole genome shotgun (WGS) entry which is preliminary data.</text>
</comment>
<sequence>MHTFDDLTFKIDNFEGPLDLLLHLIKKNEMDIYDIPMTKITSQYIDYLHRMKKMELDIAGEYFVTAAMLLNIKSRMLLPTQQTGDNSDETTEDLDEDPRDSLVQQLLTHQLYQKAAEQLQSKFAERSQHFEREPALVPAEAQLGKLVADTMDVSQLEKAFKKVLLRQKKQAPIQRSVTNDKYTIKEEMTRLEQKVNGAQGPVQFDSLFSAEFEIELYVTTFVALLELVKKGHIKMFQSDNFKKIEMISGDKDAFKSSKN</sequence>
<comment type="subcellular location">
    <subcellularLocation>
        <location evidence="3">Cytoplasm</location>
    </subcellularLocation>
    <text evidence="3">Associated with two foci at the outer edges of the nucleoid region in young cells, and at four foci within both cell halves in older cells.</text>
</comment>
<evidence type="ECO:0000256" key="2">
    <source>
        <dbReference type="ARBA" id="ARBA00044777"/>
    </source>
</evidence>
<keyword evidence="3" id="KW-0131">Cell cycle</keyword>
<keyword evidence="3" id="KW-0963">Cytoplasm</keyword>
<evidence type="ECO:0000313" key="5">
    <source>
        <dbReference type="Proteomes" id="UP000051886"/>
    </source>
</evidence>
<protein>
    <recommendedName>
        <fullName evidence="2 3">Segregation and condensation protein A</fullName>
    </recommendedName>
</protein>
<dbReference type="AlphaFoldDB" id="A0A0R2LTV9"/>
<gene>
    <name evidence="3" type="primary">scpA</name>
    <name evidence="4" type="ORF">IV66_GL000159</name>
</gene>
<name>A0A0R2LTV9_9LACO</name>
<dbReference type="GO" id="GO:0005737">
    <property type="term" value="C:cytoplasm"/>
    <property type="evidence" value="ECO:0007669"/>
    <property type="project" value="UniProtKB-SubCell"/>
</dbReference>
<organism evidence="4 5">
    <name type="scientific">Ligilactobacillus pobuzihii</name>
    <dbReference type="NCBI Taxonomy" id="449659"/>
    <lineage>
        <taxon>Bacteria</taxon>
        <taxon>Bacillati</taxon>
        <taxon>Bacillota</taxon>
        <taxon>Bacilli</taxon>
        <taxon>Lactobacillales</taxon>
        <taxon>Lactobacillaceae</taxon>
        <taxon>Ligilactobacillus</taxon>
    </lineage>
</organism>
<keyword evidence="3" id="KW-0132">Cell division</keyword>